<sequence>MSIIHADSAQEGSDLSQHVLEFPVQTGSASTVSTTDEQEDNETHVVNDGGPMQGRTEPHIFGIRGADEFSAELISRTQYFLNGTIFNSTQYGVSHIPLYVQWGTGRRWHILCLLEQPLFIWIVGTIERYDLCNTLGDRLADPSITIRPLREIDLMNAAALQSMMSVPHEQVCMSSGIYMKQYWRFYDVHDESIPDTANPFEEVYDATIRGAPRGEMTRIDSRRLKAGDMVMVVCNLIRDPAEDDTSWRALFYLDAVYLLHGSGEDDM</sequence>
<proteinExistence type="predicted"/>
<gene>
    <name evidence="2" type="ORF">A0H81_05661</name>
</gene>
<feature type="compositionally biased region" description="Polar residues" evidence="1">
    <location>
        <begin position="26"/>
        <end position="35"/>
    </location>
</feature>
<protein>
    <submittedName>
        <fullName evidence="2">Uncharacterized protein</fullName>
    </submittedName>
</protein>
<dbReference type="Proteomes" id="UP000092993">
    <property type="component" value="Unassembled WGS sequence"/>
</dbReference>
<comment type="caution">
    <text evidence="2">The sequence shown here is derived from an EMBL/GenBank/DDBJ whole genome shotgun (WGS) entry which is preliminary data.</text>
</comment>
<organism evidence="2 3">
    <name type="scientific">Grifola frondosa</name>
    <name type="common">Maitake</name>
    <name type="synonym">Polyporus frondosus</name>
    <dbReference type="NCBI Taxonomy" id="5627"/>
    <lineage>
        <taxon>Eukaryota</taxon>
        <taxon>Fungi</taxon>
        <taxon>Dikarya</taxon>
        <taxon>Basidiomycota</taxon>
        <taxon>Agaricomycotina</taxon>
        <taxon>Agaricomycetes</taxon>
        <taxon>Polyporales</taxon>
        <taxon>Grifolaceae</taxon>
        <taxon>Grifola</taxon>
    </lineage>
</organism>
<name>A0A1C7MDH0_GRIFR</name>
<keyword evidence="3" id="KW-1185">Reference proteome</keyword>
<reference evidence="2 3" key="1">
    <citation type="submission" date="2016-03" db="EMBL/GenBank/DDBJ databases">
        <title>Whole genome sequencing of Grifola frondosa 9006-11.</title>
        <authorList>
            <person name="Min B."/>
            <person name="Park H."/>
            <person name="Kim J.-G."/>
            <person name="Cho H."/>
            <person name="Oh Y.-L."/>
            <person name="Kong W.-S."/>
            <person name="Choi I.-G."/>
        </authorList>
    </citation>
    <scope>NUCLEOTIDE SEQUENCE [LARGE SCALE GENOMIC DNA]</scope>
    <source>
        <strain evidence="2 3">9006-11</strain>
    </source>
</reference>
<feature type="region of interest" description="Disordered" evidence="1">
    <location>
        <begin position="26"/>
        <end position="52"/>
    </location>
</feature>
<evidence type="ECO:0000313" key="2">
    <source>
        <dbReference type="EMBL" id="OBZ74971.1"/>
    </source>
</evidence>
<dbReference type="AlphaFoldDB" id="A0A1C7MDH0"/>
<evidence type="ECO:0000256" key="1">
    <source>
        <dbReference type="SAM" id="MobiDB-lite"/>
    </source>
</evidence>
<dbReference type="EMBL" id="LUGG01000005">
    <property type="protein sequence ID" value="OBZ74971.1"/>
    <property type="molecule type" value="Genomic_DNA"/>
</dbReference>
<accession>A0A1C7MDH0</accession>
<evidence type="ECO:0000313" key="3">
    <source>
        <dbReference type="Proteomes" id="UP000092993"/>
    </source>
</evidence>